<proteinExistence type="predicted"/>
<organism evidence="2 3">
    <name type="scientific">Rhodopirellula bahusiensis</name>
    <dbReference type="NCBI Taxonomy" id="2014065"/>
    <lineage>
        <taxon>Bacteria</taxon>
        <taxon>Pseudomonadati</taxon>
        <taxon>Planctomycetota</taxon>
        <taxon>Planctomycetia</taxon>
        <taxon>Pirellulales</taxon>
        <taxon>Pirellulaceae</taxon>
        <taxon>Rhodopirellula</taxon>
    </lineage>
</organism>
<feature type="region of interest" description="Disordered" evidence="1">
    <location>
        <begin position="68"/>
        <end position="100"/>
    </location>
</feature>
<sequence>MVTSVECGVTVSLVANQLGCCNMTTMKEILTAAKALPSAERARLIEALWDDISPADWVPPSTQWITEANRRSDAYDSGEMSGSSWGEVRERARRQAGLDD</sequence>
<evidence type="ECO:0008006" key="4">
    <source>
        <dbReference type="Google" id="ProtNLM"/>
    </source>
</evidence>
<name>A0A2G1W2E4_9BACT</name>
<evidence type="ECO:0000313" key="2">
    <source>
        <dbReference type="EMBL" id="PHQ33030.1"/>
    </source>
</evidence>
<reference evidence="2 3" key="1">
    <citation type="submission" date="2017-06" db="EMBL/GenBank/DDBJ databases">
        <title>Description of Rhodopirellula bahusiensis sp. nov.</title>
        <authorList>
            <person name="Kizina J."/>
            <person name="Harder J."/>
        </authorList>
    </citation>
    <scope>NUCLEOTIDE SEQUENCE [LARGE SCALE GENOMIC DNA]</scope>
    <source>
        <strain evidence="2 3">SWK21</strain>
    </source>
</reference>
<evidence type="ECO:0000313" key="3">
    <source>
        <dbReference type="Proteomes" id="UP000225740"/>
    </source>
</evidence>
<dbReference type="EMBL" id="NIZW01000020">
    <property type="protein sequence ID" value="PHQ33030.1"/>
    <property type="molecule type" value="Genomic_DNA"/>
</dbReference>
<dbReference type="NCBIfam" id="TIGR02574">
    <property type="entry name" value="stabl_TIGR02574"/>
    <property type="match status" value="1"/>
</dbReference>
<accession>A0A2G1W2E4</accession>
<protein>
    <recommendedName>
        <fullName evidence="4">Addiction module protein</fullName>
    </recommendedName>
</protein>
<evidence type="ECO:0000256" key="1">
    <source>
        <dbReference type="SAM" id="MobiDB-lite"/>
    </source>
</evidence>
<dbReference type="InterPro" id="IPR013406">
    <property type="entry name" value="CHP02574_addiction_mod"/>
</dbReference>
<dbReference type="Pfam" id="PF09720">
    <property type="entry name" value="Unstab_antitox"/>
    <property type="match status" value="1"/>
</dbReference>
<dbReference type="Proteomes" id="UP000225740">
    <property type="component" value="Unassembled WGS sequence"/>
</dbReference>
<keyword evidence="3" id="KW-1185">Reference proteome</keyword>
<gene>
    <name evidence="2" type="ORF">CEE69_22695</name>
</gene>
<comment type="caution">
    <text evidence="2">The sequence shown here is derived from an EMBL/GenBank/DDBJ whole genome shotgun (WGS) entry which is preliminary data.</text>
</comment>
<dbReference type="AlphaFoldDB" id="A0A2G1W2E4"/>